<organism evidence="2 3">
    <name type="scientific">Tritonibacter litoralis</name>
    <dbReference type="NCBI Taxonomy" id="2662264"/>
    <lineage>
        <taxon>Bacteria</taxon>
        <taxon>Pseudomonadati</taxon>
        <taxon>Pseudomonadota</taxon>
        <taxon>Alphaproteobacteria</taxon>
        <taxon>Rhodobacterales</taxon>
        <taxon>Paracoccaceae</taxon>
        <taxon>Tritonibacter</taxon>
    </lineage>
</organism>
<name>A0A843YII6_9RHOB</name>
<dbReference type="Gene3D" id="1.10.10.60">
    <property type="entry name" value="Homeodomain-like"/>
    <property type="match status" value="1"/>
</dbReference>
<dbReference type="PRINTS" id="PR01590">
    <property type="entry name" value="HTHFIS"/>
</dbReference>
<sequence>MGKQSKICISEGGEIHLCQDCQTLPQVIMEVERIYLEYVLTQAGGNRTKAAELAGLSNTTLRDKLARYTVKTKVSLS</sequence>
<dbReference type="InterPro" id="IPR002197">
    <property type="entry name" value="HTH_Fis"/>
</dbReference>
<proteinExistence type="predicted"/>
<evidence type="ECO:0000313" key="2">
    <source>
        <dbReference type="EMBL" id="MQQ09082.1"/>
    </source>
</evidence>
<dbReference type="Proteomes" id="UP000444174">
    <property type="component" value="Unassembled WGS sequence"/>
</dbReference>
<dbReference type="GO" id="GO:0043565">
    <property type="term" value="F:sequence-specific DNA binding"/>
    <property type="evidence" value="ECO:0007669"/>
    <property type="project" value="InterPro"/>
</dbReference>
<dbReference type="SUPFAM" id="SSF46689">
    <property type="entry name" value="Homeodomain-like"/>
    <property type="match status" value="1"/>
</dbReference>
<dbReference type="InterPro" id="IPR009057">
    <property type="entry name" value="Homeodomain-like_sf"/>
</dbReference>
<dbReference type="EMBL" id="WIBF01000006">
    <property type="protein sequence ID" value="MQQ09082.1"/>
    <property type="molecule type" value="Genomic_DNA"/>
</dbReference>
<evidence type="ECO:0000313" key="3">
    <source>
        <dbReference type="Proteomes" id="UP000444174"/>
    </source>
</evidence>
<keyword evidence="3" id="KW-1185">Reference proteome</keyword>
<feature type="domain" description="DNA binding HTH" evidence="1">
    <location>
        <begin position="30"/>
        <end position="68"/>
    </location>
</feature>
<dbReference type="RefSeq" id="WP_153216025.1">
    <property type="nucleotide sequence ID" value="NZ_WIBF01000006.1"/>
</dbReference>
<evidence type="ECO:0000259" key="1">
    <source>
        <dbReference type="Pfam" id="PF02954"/>
    </source>
</evidence>
<reference evidence="2 3" key="1">
    <citation type="submission" date="2019-10" db="EMBL/GenBank/DDBJ databases">
        <title>Epibacterium sp. nov., isolated from seawater.</title>
        <authorList>
            <person name="Zhang X."/>
            <person name="Li N."/>
        </authorList>
    </citation>
    <scope>NUCLEOTIDE SEQUENCE [LARGE SCALE GENOMIC DNA]</scope>
    <source>
        <strain evidence="2 3">SM1979</strain>
    </source>
</reference>
<comment type="caution">
    <text evidence="2">The sequence shown here is derived from an EMBL/GenBank/DDBJ whole genome shotgun (WGS) entry which is preliminary data.</text>
</comment>
<dbReference type="Pfam" id="PF02954">
    <property type="entry name" value="HTH_8"/>
    <property type="match status" value="1"/>
</dbReference>
<gene>
    <name evidence="2" type="ORF">GFB49_11505</name>
</gene>
<protein>
    <recommendedName>
        <fullName evidence="1">DNA binding HTH domain-containing protein</fullName>
    </recommendedName>
</protein>
<accession>A0A843YII6</accession>
<dbReference type="AlphaFoldDB" id="A0A843YII6"/>